<proteinExistence type="predicted"/>
<comment type="caution">
    <text evidence="2">The sequence shown here is derived from an EMBL/GenBank/DDBJ whole genome shotgun (WGS) entry which is preliminary data.</text>
</comment>
<evidence type="ECO:0000256" key="1">
    <source>
        <dbReference type="SAM" id="MobiDB-lite"/>
    </source>
</evidence>
<evidence type="ECO:0000313" key="2">
    <source>
        <dbReference type="EMBL" id="TGZ51636.1"/>
    </source>
</evidence>
<sequence>MRRVGQYSEVHVAVAIKDNARSVRLGRGRRFWSIGRSVGAPSSKGVSIKKTVVPSTHTGASNYGPLRIGAESAAAAADVAGKRQRHVTRRAHSATVISRHVIPSAAVTVGRIVIRRSTCLVNAVRGQAVARRARGSPGEHRRAASAGYRRREIGES</sequence>
<keyword evidence="3" id="KW-1185">Reference proteome</keyword>
<accession>A0A4S2KQF4</accession>
<evidence type="ECO:0000313" key="3">
    <source>
        <dbReference type="Proteomes" id="UP000310200"/>
    </source>
</evidence>
<dbReference type="EMBL" id="QBLH01001538">
    <property type="protein sequence ID" value="TGZ51636.1"/>
    <property type="molecule type" value="Genomic_DNA"/>
</dbReference>
<protein>
    <submittedName>
        <fullName evidence="2">Uncharacterized protein</fullName>
    </submittedName>
</protein>
<dbReference type="Proteomes" id="UP000310200">
    <property type="component" value="Unassembled WGS sequence"/>
</dbReference>
<name>A0A4S2KQF4_9HYME</name>
<feature type="region of interest" description="Disordered" evidence="1">
    <location>
        <begin position="132"/>
        <end position="156"/>
    </location>
</feature>
<reference evidence="2 3" key="1">
    <citation type="journal article" date="2019" name="Philos. Trans. R. Soc. Lond., B, Biol. Sci.">
        <title>Ant behaviour and brain gene expression of defending hosts depend on the ecological success of the intruding social parasite.</title>
        <authorList>
            <person name="Kaur R."/>
            <person name="Stoldt M."/>
            <person name="Jongepier E."/>
            <person name="Feldmeyer B."/>
            <person name="Menzel F."/>
            <person name="Bornberg-Bauer E."/>
            <person name="Foitzik S."/>
        </authorList>
    </citation>
    <scope>NUCLEOTIDE SEQUENCE [LARGE SCALE GENOMIC DNA]</scope>
    <source>
        <tissue evidence="2">Whole body</tissue>
    </source>
</reference>
<organism evidence="2 3">
    <name type="scientific">Temnothorax longispinosus</name>
    <dbReference type="NCBI Taxonomy" id="300112"/>
    <lineage>
        <taxon>Eukaryota</taxon>
        <taxon>Metazoa</taxon>
        <taxon>Ecdysozoa</taxon>
        <taxon>Arthropoda</taxon>
        <taxon>Hexapoda</taxon>
        <taxon>Insecta</taxon>
        <taxon>Pterygota</taxon>
        <taxon>Neoptera</taxon>
        <taxon>Endopterygota</taxon>
        <taxon>Hymenoptera</taxon>
        <taxon>Apocrita</taxon>
        <taxon>Aculeata</taxon>
        <taxon>Formicoidea</taxon>
        <taxon>Formicidae</taxon>
        <taxon>Myrmicinae</taxon>
        <taxon>Temnothorax</taxon>
    </lineage>
</organism>
<dbReference type="AlphaFoldDB" id="A0A4S2KQF4"/>
<gene>
    <name evidence="2" type="ORF">DBV15_10313</name>
</gene>